<dbReference type="FunFam" id="3.65.10.10:FF:000001">
    <property type="entry name" value="UDP-N-acetylglucosamine 1-carboxyvinyltransferase"/>
    <property type="match status" value="1"/>
</dbReference>
<evidence type="ECO:0000313" key="17">
    <source>
        <dbReference type="EMBL" id="VAX28725.1"/>
    </source>
</evidence>
<dbReference type="HAMAP" id="MF_00111">
    <property type="entry name" value="MurA"/>
    <property type="match status" value="1"/>
</dbReference>
<keyword evidence="9" id="KW-0961">Cell wall biogenesis/degradation</keyword>
<keyword evidence="4" id="KW-0132">Cell division</keyword>
<dbReference type="GO" id="GO:0008760">
    <property type="term" value="F:UDP-N-acetylglucosamine 1-carboxyvinyltransferase activity"/>
    <property type="evidence" value="ECO:0007669"/>
    <property type="project" value="UniProtKB-EC"/>
</dbReference>
<dbReference type="InterPro" id="IPR050068">
    <property type="entry name" value="MurA_subfamily"/>
</dbReference>
<evidence type="ECO:0000256" key="15">
    <source>
        <dbReference type="ARBA" id="ARBA00047527"/>
    </source>
</evidence>
<dbReference type="EMBL" id="UOGF01000042">
    <property type="protein sequence ID" value="VAX28725.1"/>
    <property type="molecule type" value="Genomic_DNA"/>
</dbReference>
<dbReference type="GO" id="GO:0009252">
    <property type="term" value="P:peptidoglycan biosynthetic process"/>
    <property type="evidence" value="ECO:0007669"/>
    <property type="project" value="UniProtKB-KW"/>
</dbReference>
<dbReference type="GO" id="GO:0051301">
    <property type="term" value="P:cell division"/>
    <property type="evidence" value="ECO:0007669"/>
    <property type="project" value="UniProtKB-KW"/>
</dbReference>
<comment type="similarity">
    <text evidence="10">Belongs to the EPSP synthase family. MurA subfamily.</text>
</comment>
<dbReference type="InterPro" id="IPR001986">
    <property type="entry name" value="Enolpyruvate_Tfrase_dom"/>
</dbReference>
<evidence type="ECO:0000256" key="6">
    <source>
        <dbReference type="ARBA" id="ARBA00022960"/>
    </source>
</evidence>
<dbReference type="CDD" id="cd01555">
    <property type="entry name" value="UdpNAET"/>
    <property type="match status" value="1"/>
</dbReference>
<dbReference type="EC" id="2.5.1.7" evidence="11"/>
<keyword evidence="6" id="KW-0133">Cell shape</keyword>
<proteinExistence type="inferred from homology"/>
<evidence type="ECO:0000256" key="9">
    <source>
        <dbReference type="ARBA" id="ARBA00023316"/>
    </source>
</evidence>
<keyword evidence="5 17" id="KW-0808">Transferase</keyword>
<evidence type="ECO:0000256" key="7">
    <source>
        <dbReference type="ARBA" id="ARBA00022984"/>
    </source>
</evidence>
<dbReference type="GO" id="GO:0008360">
    <property type="term" value="P:regulation of cell shape"/>
    <property type="evidence" value="ECO:0007669"/>
    <property type="project" value="UniProtKB-KW"/>
</dbReference>
<evidence type="ECO:0000256" key="2">
    <source>
        <dbReference type="ARBA" id="ARBA00004752"/>
    </source>
</evidence>
<dbReference type="NCBIfam" id="TIGR01072">
    <property type="entry name" value="murA"/>
    <property type="match status" value="1"/>
</dbReference>
<reference evidence="17" key="1">
    <citation type="submission" date="2018-06" db="EMBL/GenBank/DDBJ databases">
        <authorList>
            <person name="Zhirakovskaya E."/>
        </authorList>
    </citation>
    <scope>NUCLEOTIDE SEQUENCE</scope>
</reference>
<dbReference type="NCBIfam" id="NF006873">
    <property type="entry name" value="PRK09369.1"/>
    <property type="match status" value="1"/>
</dbReference>
<gene>
    <name evidence="17" type="ORF">MNBD_NITROSPIRAE01-608</name>
</gene>
<keyword evidence="3" id="KW-0963">Cytoplasm</keyword>
<keyword evidence="8" id="KW-0131">Cell cycle</keyword>
<evidence type="ECO:0000256" key="3">
    <source>
        <dbReference type="ARBA" id="ARBA00022490"/>
    </source>
</evidence>
<name>A0A3B1DAC7_9ZZZZ</name>
<feature type="domain" description="Enolpyruvate transferase" evidence="16">
    <location>
        <begin position="7"/>
        <end position="404"/>
    </location>
</feature>
<evidence type="ECO:0000256" key="11">
    <source>
        <dbReference type="ARBA" id="ARBA00039108"/>
    </source>
</evidence>
<keyword evidence="7" id="KW-0573">Peptidoglycan synthesis</keyword>
<dbReference type="GO" id="GO:0071555">
    <property type="term" value="P:cell wall organization"/>
    <property type="evidence" value="ECO:0007669"/>
    <property type="project" value="UniProtKB-KW"/>
</dbReference>
<dbReference type="GO" id="GO:0019277">
    <property type="term" value="P:UDP-N-acetylgalactosamine biosynthetic process"/>
    <property type="evidence" value="ECO:0007669"/>
    <property type="project" value="InterPro"/>
</dbReference>
<sequence length="418" mass="44689">MDKILIQGGIALDGEVHISGAKNAALPILAATLLSSEIHRLKNVPHLGDITTLKRLLEKIGAEISEKDDYCEIQVKHIKNNEAPYSWVKTMRATILVLGPLLARCGEAHVSLPGGCAIGARPIQLHLMGLEKMGAEITIEHGIIHAKAAKLKGAAIYLETPTVTGTETLMMAAALAEGTTTIENAACEPEIGDLANFLNHCGAQIIGAGTDHIVINGVSALSGASYEVMPDRIEAGTFMLAAAITKGDLHLKNCRPADMISIIEKCRATGSEIRVEKDALRVLGKEIHAVDLKTLPYPGLPTDMQAQFMALMSVSDGASVITETIFESRFNHCAELRRMGADIRVEGKHAMIKGVPRLSAAPIMASDLRASASLILAGLVAEGETEIRRIYHLDRGYEAIEQKLTDVGAVIQRVKGKA</sequence>
<evidence type="ECO:0000256" key="8">
    <source>
        <dbReference type="ARBA" id="ARBA00023306"/>
    </source>
</evidence>
<comment type="subcellular location">
    <subcellularLocation>
        <location evidence="1">Cytoplasm</location>
    </subcellularLocation>
</comment>
<organism evidence="17">
    <name type="scientific">hydrothermal vent metagenome</name>
    <dbReference type="NCBI Taxonomy" id="652676"/>
    <lineage>
        <taxon>unclassified sequences</taxon>
        <taxon>metagenomes</taxon>
        <taxon>ecological metagenomes</taxon>
    </lineage>
</organism>
<dbReference type="SUPFAM" id="SSF55205">
    <property type="entry name" value="EPT/RTPC-like"/>
    <property type="match status" value="1"/>
</dbReference>
<comment type="catalytic activity">
    <reaction evidence="15">
        <text>phosphoenolpyruvate + UDP-N-acetyl-alpha-D-glucosamine = UDP-N-acetyl-3-O-(1-carboxyvinyl)-alpha-D-glucosamine + phosphate</text>
        <dbReference type="Rhea" id="RHEA:18681"/>
        <dbReference type="ChEBI" id="CHEBI:43474"/>
        <dbReference type="ChEBI" id="CHEBI:57705"/>
        <dbReference type="ChEBI" id="CHEBI:58702"/>
        <dbReference type="ChEBI" id="CHEBI:68483"/>
        <dbReference type="EC" id="2.5.1.7"/>
    </reaction>
</comment>
<evidence type="ECO:0000256" key="1">
    <source>
        <dbReference type="ARBA" id="ARBA00004496"/>
    </source>
</evidence>
<dbReference type="GO" id="GO:0005737">
    <property type="term" value="C:cytoplasm"/>
    <property type="evidence" value="ECO:0007669"/>
    <property type="project" value="UniProtKB-SubCell"/>
</dbReference>
<dbReference type="Gene3D" id="3.65.10.10">
    <property type="entry name" value="Enolpyruvate transferase domain"/>
    <property type="match status" value="2"/>
</dbReference>
<protein>
    <recommendedName>
        <fullName evidence="12">UDP-N-acetylglucosamine 1-carboxyvinyltransferase</fullName>
        <ecNumber evidence="11">2.5.1.7</ecNumber>
    </recommendedName>
    <alternativeName>
        <fullName evidence="13">Enoylpyruvate transferase</fullName>
    </alternativeName>
    <alternativeName>
        <fullName evidence="14">UDP-N-acetylglucosamine enolpyruvyl transferase</fullName>
    </alternativeName>
</protein>
<dbReference type="InterPro" id="IPR005750">
    <property type="entry name" value="UDP_GlcNAc_COvinyl_MurA"/>
</dbReference>
<evidence type="ECO:0000256" key="14">
    <source>
        <dbReference type="ARBA" id="ARBA00042842"/>
    </source>
</evidence>
<comment type="pathway">
    <text evidence="2">Cell wall biogenesis; peptidoglycan biosynthesis.</text>
</comment>
<dbReference type="PANTHER" id="PTHR43783">
    <property type="entry name" value="UDP-N-ACETYLGLUCOSAMINE 1-CARBOXYVINYLTRANSFERASE"/>
    <property type="match status" value="1"/>
</dbReference>
<dbReference type="InterPro" id="IPR036968">
    <property type="entry name" value="Enolpyruvate_Tfrase_sf"/>
</dbReference>
<evidence type="ECO:0000259" key="16">
    <source>
        <dbReference type="Pfam" id="PF00275"/>
    </source>
</evidence>
<accession>A0A3B1DAC7</accession>
<evidence type="ECO:0000256" key="12">
    <source>
        <dbReference type="ARBA" id="ARBA00039754"/>
    </source>
</evidence>
<dbReference type="Pfam" id="PF00275">
    <property type="entry name" value="EPSP_synthase"/>
    <property type="match status" value="1"/>
</dbReference>
<dbReference type="InterPro" id="IPR013792">
    <property type="entry name" value="RNA3'P_cycl/enolpyr_Trfase_a/b"/>
</dbReference>
<dbReference type="PANTHER" id="PTHR43783:SF1">
    <property type="entry name" value="UDP-N-ACETYLGLUCOSAMINE 1-CARBOXYVINYLTRANSFERASE"/>
    <property type="match status" value="1"/>
</dbReference>
<evidence type="ECO:0000256" key="4">
    <source>
        <dbReference type="ARBA" id="ARBA00022618"/>
    </source>
</evidence>
<evidence type="ECO:0000256" key="10">
    <source>
        <dbReference type="ARBA" id="ARBA00038367"/>
    </source>
</evidence>
<evidence type="ECO:0000256" key="5">
    <source>
        <dbReference type="ARBA" id="ARBA00022679"/>
    </source>
</evidence>
<evidence type="ECO:0000256" key="13">
    <source>
        <dbReference type="ARBA" id="ARBA00042443"/>
    </source>
</evidence>
<dbReference type="AlphaFoldDB" id="A0A3B1DAC7"/>